<dbReference type="GO" id="GO:0061711">
    <property type="term" value="F:tRNA N(6)-L-threonylcarbamoyladenine synthase activity"/>
    <property type="evidence" value="ECO:0007669"/>
    <property type="project" value="UniProtKB-EC"/>
</dbReference>
<dbReference type="Pfam" id="PF00814">
    <property type="entry name" value="TsaD"/>
    <property type="match status" value="1"/>
</dbReference>
<dbReference type="CDD" id="cd24032">
    <property type="entry name" value="ASKHA_NBD_TsaB"/>
    <property type="match status" value="1"/>
</dbReference>
<evidence type="ECO:0000313" key="3">
    <source>
        <dbReference type="Proteomes" id="UP001597216"/>
    </source>
</evidence>
<comment type="caution">
    <text evidence="2">The sequence shown here is derived from an EMBL/GenBank/DDBJ whole genome shotgun (WGS) entry which is preliminary data.</text>
</comment>
<feature type="non-terminal residue" evidence="2">
    <location>
        <position position="191"/>
    </location>
</feature>
<dbReference type="InterPro" id="IPR043129">
    <property type="entry name" value="ATPase_NBD"/>
</dbReference>
<dbReference type="RefSeq" id="WP_377354684.1">
    <property type="nucleotide sequence ID" value="NZ_JBHTLQ010000072.1"/>
</dbReference>
<dbReference type="NCBIfam" id="TIGR03725">
    <property type="entry name" value="T6A_YeaZ"/>
    <property type="match status" value="1"/>
</dbReference>
<gene>
    <name evidence="2" type="primary">tsaB</name>
    <name evidence="2" type="ORF">ACFQ27_18985</name>
</gene>
<sequence>MITLAFDTCLTACTAAVLEDERVLVSRVEPMARGHQERLAPLVYEVMAEAELSFDRLDRIGVTIGPGSFTGLRVGLAFAKGLGAALDRPVIGIGVLEALAEPFEGPSAVFSVLDAKRGQVYLQAFAGGKPLMAPDALPVETACARLVELAGAGPAVITGTGLELVADVLPGARRVPVEHADPAAVARLAAV</sequence>
<accession>A0ABW3T676</accession>
<evidence type="ECO:0000259" key="1">
    <source>
        <dbReference type="Pfam" id="PF00814"/>
    </source>
</evidence>
<dbReference type="InterPro" id="IPR000905">
    <property type="entry name" value="Gcp-like_dom"/>
</dbReference>
<dbReference type="Proteomes" id="UP001597216">
    <property type="component" value="Unassembled WGS sequence"/>
</dbReference>
<dbReference type="EC" id="2.3.1.234" evidence="2"/>
<dbReference type="PANTHER" id="PTHR11735">
    <property type="entry name" value="TRNA N6-ADENOSINE THREONYLCARBAMOYLTRANSFERASE"/>
    <property type="match status" value="1"/>
</dbReference>
<reference evidence="3" key="1">
    <citation type="journal article" date="2019" name="Int. J. Syst. Evol. Microbiol.">
        <title>The Global Catalogue of Microorganisms (GCM) 10K type strain sequencing project: providing services to taxonomists for standard genome sequencing and annotation.</title>
        <authorList>
            <consortium name="The Broad Institute Genomics Platform"/>
            <consortium name="The Broad Institute Genome Sequencing Center for Infectious Disease"/>
            <person name="Wu L."/>
            <person name="Ma J."/>
        </authorList>
    </citation>
    <scope>NUCLEOTIDE SEQUENCE [LARGE SCALE GENOMIC DNA]</scope>
    <source>
        <strain evidence="3">CCUG 55074</strain>
    </source>
</reference>
<dbReference type="PANTHER" id="PTHR11735:SF11">
    <property type="entry name" value="TRNA THREONYLCARBAMOYLADENOSINE BIOSYNTHESIS PROTEIN TSAB"/>
    <property type="match status" value="1"/>
</dbReference>
<dbReference type="InterPro" id="IPR022496">
    <property type="entry name" value="T6A_TsaB"/>
</dbReference>
<organism evidence="2 3">
    <name type="scientific">Phenylobacterium conjunctum</name>
    <dbReference type="NCBI Taxonomy" id="1298959"/>
    <lineage>
        <taxon>Bacteria</taxon>
        <taxon>Pseudomonadati</taxon>
        <taxon>Pseudomonadota</taxon>
        <taxon>Alphaproteobacteria</taxon>
        <taxon>Caulobacterales</taxon>
        <taxon>Caulobacteraceae</taxon>
        <taxon>Phenylobacterium</taxon>
    </lineage>
</organism>
<protein>
    <submittedName>
        <fullName evidence="2">tRNA (Adenosine(37)-N6)-threonylcarbamoyltransferase complex dimerization subunit type 1 TsaB</fullName>
        <ecNumber evidence="2">2.3.1.234</ecNumber>
    </submittedName>
</protein>
<dbReference type="Gene3D" id="3.30.420.40">
    <property type="match status" value="2"/>
</dbReference>
<evidence type="ECO:0000313" key="2">
    <source>
        <dbReference type="EMBL" id="MFD1192684.1"/>
    </source>
</evidence>
<dbReference type="SUPFAM" id="SSF53067">
    <property type="entry name" value="Actin-like ATPase domain"/>
    <property type="match status" value="2"/>
</dbReference>
<dbReference type="EMBL" id="JBHTLQ010000072">
    <property type="protein sequence ID" value="MFD1192684.1"/>
    <property type="molecule type" value="Genomic_DNA"/>
</dbReference>
<name>A0ABW3T676_9CAUL</name>
<proteinExistence type="predicted"/>
<keyword evidence="2" id="KW-0808">Transferase</keyword>
<keyword evidence="2" id="KW-0012">Acyltransferase</keyword>
<keyword evidence="3" id="KW-1185">Reference proteome</keyword>
<feature type="domain" description="Gcp-like" evidence="1">
    <location>
        <begin position="31"/>
        <end position="123"/>
    </location>
</feature>